<dbReference type="FunFam" id="1.25.40.10:FF:000344">
    <property type="entry name" value="Pentatricopeptide repeat-containing protein"/>
    <property type="match status" value="1"/>
</dbReference>
<evidence type="ECO:0000256" key="3">
    <source>
        <dbReference type="PROSITE-ProRule" id="PRU00708"/>
    </source>
</evidence>
<evidence type="ECO:0000256" key="2">
    <source>
        <dbReference type="ARBA" id="ARBA00022737"/>
    </source>
</evidence>
<evidence type="ECO:0000313" key="7">
    <source>
        <dbReference type="Proteomes" id="UP000634136"/>
    </source>
</evidence>
<dbReference type="NCBIfam" id="TIGR00756">
    <property type="entry name" value="PPR"/>
    <property type="match status" value="6"/>
</dbReference>
<dbReference type="Proteomes" id="UP000634136">
    <property type="component" value="Unassembled WGS sequence"/>
</dbReference>
<gene>
    <name evidence="6" type="ORF">G2W53_003630</name>
</gene>
<dbReference type="Pfam" id="PF20431">
    <property type="entry name" value="E_motif"/>
    <property type="match status" value="1"/>
</dbReference>
<feature type="compositionally biased region" description="Polar residues" evidence="4">
    <location>
        <begin position="54"/>
        <end position="65"/>
    </location>
</feature>
<name>A0A834XB27_9FABA</name>
<protein>
    <submittedName>
        <fullName evidence="6">Pentatricopeptide repeat-containing protein</fullName>
    </submittedName>
</protein>
<dbReference type="FunFam" id="1.25.40.10:FF:000158">
    <property type="entry name" value="pentatricopeptide repeat-containing protein At2g33680"/>
    <property type="match status" value="1"/>
</dbReference>
<feature type="repeat" description="PPR" evidence="3">
    <location>
        <begin position="97"/>
        <end position="131"/>
    </location>
</feature>
<dbReference type="PROSITE" id="PS51375">
    <property type="entry name" value="PPR"/>
    <property type="match status" value="5"/>
</dbReference>
<dbReference type="FunFam" id="1.25.40.10:FF:000073">
    <property type="entry name" value="Pentatricopeptide repeat-containing protein chloroplastic"/>
    <property type="match status" value="1"/>
</dbReference>
<feature type="repeat" description="PPR" evidence="3">
    <location>
        <begin position="299"/>
        <end position="333"/>
    </location>
</feature>
<dbReference type="OrthoDB" id="185373at2759"/>
<evidence type="ECO:0000256" key="4">
    <source>
        <dbReference type="SAM" id="MobiDB-lite"/>
    </source>
</evidence>
<dbReference type="InterPro" id="IPR011990">
    <property type="entry name" value="TPR-like_helical_dom_sf"/>
</dbReference>
<dbReference type="PANTHER" id="PTHR47926">
    <property type="entry name" value="PENTATRICOPEPTIDE REPEAT-CONTAINING PROTEIN"/>
    <property type="match status" value="1"/>
</dbReference>
<proteinExistence type="inferred from homology"/>
<dbReference type="InterPro" id="IPR046848">
    <property type="entry name" value="E_motif"/>
</dbReference>
<evidence type="ECO:0000313" key="6">
    <source>
        <dbReference type="EMBL" id="KAF7841332.1"/>
    </source>
</evidence>
<comment type="similarity">
    <text evidence="1">Belongs to the PPR family. PCMP-H subfamily.</text>
</comment>
<dbReference type="GO" id="GO:0003723">
    <property type="term" value="F:RNA binding"/>
    <property type="evidence" value="ECO:0007669"/>
    <property type="project" value="InterPro"/>
</dbReference>
<feature type="compositionally biased region" description="Basic residues" evidence="4">
    <location>
        <begin position="22"/>
        <end position="35"/>
    </location>
</feature>
<dbReference type="GO" id="GO:0009451">
    <property type="term" value="P:RNA modification"/>
    <property type="evidence" value="ECO:0007669"/>
    <property type="project" value="InterPro"/>
</dbReference>
<feature type="domain" description="DYW" evidence="5">
    <location>
        <begin position="606"/>
        <end position="681"/>
    </location>
</feature>
<accession>A0A834XB27</accession>
<dbReference type="InterPro" id="IPR032867">
    <property type="entry name" value="DYW_dom"/>
</dbReference>
<feature type="region of interest" description="Disordered" evidence="4">
    <location>
        <begin position="21"/>
        <end position="65"/>
    </location>
</feature>
<comment type="caution">
    <text evidence="6">The sequence shown here is derived from an EMBL/GenBank/DDBJ whole genome shotgun (WGS) entry which is preliminary data.</text>
</comment>
<feature type="repeat" description="PPR" evidence="3">
    <location>
        <begin position="198"/>
        <end position="232"/>
    </location>
</feature>
<dbReference type="Pfam" id="PF13041">
    <property type="entry name" value="PPR_2"/>
    <property type="match status" value="2"/>
</dbReference>
<dbReference type="EMBL" id="JAAIUW010000002">
    <property type="protein sequence ID" value="KAF7841332.1"/>
    <property type="molecule type" value="Genomic_DNA"/>
</dbReference>
<dbReference type="Pfam" id="PF01535">
    <property type="entry name" value="PPR"/>
    <property type="match status" value="5"/>
</dbReference>
<feature type="repeat" description="PPR" evidence="3">
    <location>
        <begin position="373"/>
        <end position="407"/>
    </location>
</feature>
<dbReference type="AlphaFoldDB" id="A0A834XB27"/>
<dbReference type="Gene3D" id="1.25.40.10">
    <property type="entry name" value="Tetratricopeptide repeat domain"/>
    <property type="match status" value="4"/>
</dbReference>
<evidence type="ECO:0000256" key="1">
    <source>
        <dbReference type="ARBA" id="ARBA00006643"/>
    </source>
</evidence>
<dbReference type="Pfam" id="PF14432">
    <property type="entry name" value="DYW_deaminase"/>
    <property type="match status" value="1"/>
</dbReference>
<feature type="repeat" description="PPR" evidence="3">
    <location>
        <begin position="167"/>
        <end position="197"/>
    </location>
</feature>
<dbReference type="InterPro" id="IPR002885">
    <property type="entry name" value="PPR_rpt"/>
</dbReference>
<sequence>MATTLAYRHFLFLNSTSPEKFSRRKPAATSRKPRRRFDLDTEPGTSELQHRHTQSVNPKPSRNLPNNPFLTRALIDAVVSGSMEGAHNLFEKMHHWDTFIWNVMIRGYTDRGLFQEAVNLYERMEDEGVPMDNLTYTFVIKACGGLLALTQGEKIHGKLFKVGLDVDVYICNALVSMYGKFGLVDLAWKVFEEMPVRDLVSWNSMMGAYSLVKEHLKSLKCFREMLEIGIQPDKFTIMNVLDACSLGDSLFWGKETHCVALKFGFDSDVMVQTLLIDMYSKCGSLNYAERVFGRISLTNVVAWNAMIGGYAQNGEPLQALRSLKKMLKSENVKVDRITLINLLPSCAQLGAVLPGVGDIKTAREIFDRTTFKDIVSWNTMMMAYAIHGMGKISIELFSEMKRQGIKPNDSTFVSLLSSCSNSGMVNEGWMYYNSMKLDYGIEPKIEHYGCMLDLIGRTGELDRAMSFIEEMPVPPTARIWGSLLNASRKKRNIELAELAAQNILSIDHDNTGCYILLSNMYAEAGRWEKVEHIKSIMKKAGSDKTVACSIIETKLGLHRFTNDDRSHVDSEMIYNVRDIVSRKTGDKNCIISNLTKFKPSDLARKRANLPENHSVRLAICFGLISTAIGNPVLVRKNMRICEDCHIAVKKISEMSRREIIVGDSKVFHHFRDGNCSCGDYW</sequence>
<organism evidence="6 7">
    <name type="scientific">Senna tora</name>
    <dbReference type="NCBI Taxonomy" id="362788"/>
    <lineage>
        <taxon>Eukaryota</taxon>
        <taxon>Viridiplantae</taxon>
        <taxon>Streptophyta</taxon>
        <taxon>Embryophyta</taxon>
        <taxon>Tracheophyta</taxon>
        <taxon>Spermatophyta</taxon>
        <taxon>Magnoliopsida</taxon>
        <taxon>eudicotyledons</taxon>
        <taxon>Gunneridae</taxon>
        <taxon>Pentapetalae</taxon>
        <taxon>rosids</taxon>
        <taxon>fabids</taxon>
        <taxon>Fabales</taxon>
        <taxon>Fabaceae</taxon>
        <taxon>Caesalpinioideae</taxon>
        <taxon>Cassia clade</taxon>
        <taxon>Senna</taxon>
    </lineage>
</organism>
<dbReference type="GO" id="GO:0008270">
    <property type="term" value="F:zinc ion binding"/>
    <property type="evidence" value="ECO:0007669"/>
    <property type="project" value="InterPro"/>
</dbReference>
<dbReference type="GO" id="GO:0099402">
    <property type="term" value="P:plant organ development"/>
    <property type="evidence" value="ECO:0007669"/>
    <property type="project" value="UniProtKB-ARBA"/>
</dbReference>
<reference evidence="6" key="1">
    <citation type="submission" date="2020-09" db="EMBL/GenBank/DDBJ databases">
        <title>Genome-Enabled Discovery of Anthraquinone Biosynthesis in Senna tora.</title>
        <authorList>
            <person name="Kang S.-H."/>
            <person name="Pandey R.P."/>
            <person name="Lee C.-M."/>
            <person name="Sim J.-S."/>
            <person name="Jeong J.-T."/>
            <person name="Choi B.-S."/>
            <person name="Jung M."/>
            <person name="Ginzburg D."/>
            <person name="Zhao K."/>
            <person name="Won S.Y."/>
            <person name="Oh T.-J."/>
            <person name="Yu Y."/>
            <person name="Kim N.-H."/>
            <person name="Lee O.R."/>
            <person name="Lee T.-H."/>
            <person name="Bashyal P."/>
            <person name="Kim T.-S."/>
            <person name="Lee W.-H."/>
            <person name="Kawkins C."/>
            <person name="Kim C.-K."/>
            <person name="Kim J.S."/>
            <person name="Ahn B.O."/>
            <person name="Rhee S.Y."/>
            <person name="Sohng J.K."/>
        </authorList>
    </citation>
    <scope>NUCLEOTIDE SEQUENCE</scope>
    <source>
        <tissue evidence="6">Leaf</tissue>
    </source>
</reference>
<keyword evidence="2" id="KW-0677">Repeat</keyword>
<keyword evidence="7" id="KW-1185">Reference proteome</keyword>
<evidence type="ECO:0000259" key="5">
    <source>
        <dbReference type="Pfam" id="PF14432"/>
    </source>
</evidence>
<dbReference type="PANTHER" id="PTHR47926:SF359">
    <property type="entry name" value="PENTACOTRIPEPTIDE-REPEAT REGION OF PRORP DOMAIN-CONTAINING PROTEIN"/>
    <property type="match status" value="1"/>
</dbReference>
<dbReference type="InterPro" id="IPR046960">
    <property type="entry name" value="PPR_At4g14850-like_plant"/>
</dbReference>